<name>A0A934KAL9_9BACT</name>
<dbReference type="PANTHER" id="PTHR33164:SF43">
    <property type="entry name" value="HTH-TYPE TRANSCRIPTIONAL REPRESSOR YETL"/>
    <property type="match status" value="1"/>
</dbReference>
<organism evidence="3 4">
    <name type="scientific">Candidatus Nephthysia bennettiae</name>
    <dbReference type="NCBI Taxonomy" id="3127016"/>
    <lineage>
        <taxon>Bacteria</taxon>
        <taxon>Bacillati</taxon>
        <taxon>Candidatus Dormiibacterota</taxon>
        <taxon>Candidatus Dormibacteria</taxon>
        <taxon>Candidatus Dormibacterales</taxon>
        <taxon>Candidatus Dormibacteraceae</taxon>
        <taxon>Candidatus Nephthysia</taxon>
    </lineage>
</organism>
<dbReference type="PANTHER" id="PTHR33164">
    <property type="entry name" value="TRANSCRIPTIONAL REGULATOR, MARR FAMILY"/>
    <property type="match status" value="1"/>
</dbReference>
<evidence type="ECO:0000259" key="2">
    <source>
        <dbReference type="PROSITE" id="PS50995"/>
    </source>
</evidence>
<dbReference type="InterPro" id="IPR039422">
    <property type="entry name" value="MarR/SlyA-like"/>
</dbReference>
<dbReference type="RefSeq" id="WP_338202014.1">
    <property type="nucleotide sequence ID" value="NZ_JAEKNR010000128.1"/>
</dbReference>
<dbReference type="InterPro" id="IPR036388">
    <property type="entry name" value="WH-like_DNA-bd_sf"/>
</dbReference>
<dbReference type="InterPro" id="IPR036390">
    <property type="entry name" value="WH_DNA-bd_sf"/>
</dbReference>
<sequence length="191" mass="21560">MSGQDDQARGGSRRPRRRPSNIHAPLRVASELQREFPVMDRRATEVMINLIRTESLVGNLLARRFRRHGLSLSGFNALVILRQSHSRLHPHEIADRLLVTRAAVTALLDALETRGYARRLRSQEDGRMSLIEITDRGEQVLRELLPEHFAAERAMAACLNANEKELLIGLLGRLQAHLLAQSLEVGEVINE</sequence>
<feature type="domain" description="HTH marR-type" evidence="2">
    <location>
        <begin position="43"/>
        <end position="176"/>
    </location>
</feature>
<proteinExistence type="predicted"/>
<dbReference type="EMBL" id="JAEKNR010000128">
    <property type="protein sequence ID" value="MBJ7598808.1"/>
    <property type="molecule type" value="Genomic_DNA"/>
</dbReference>
<dbReference type="Proteomes" id="UP000612893">
    <property type="component" value="Unassembled WGS sequence"/>
</dbReference>
<gene>
    <name evidence="3" type="ORF">JF922_12085</name>
</gene>
<dbReference type="GO" id="GO:0006950">
    <property type="term" value="P:response to stress"/>
    <property type="evidence" value="ECO:0007669"/>
    <property type="project" value="TreeGrafter"/>
</dbReference>
<feature type="compositionally biased region" description="Basic residues" evidence="1">
    <location>
        <begin position="11"/>
        <end position="20"/>
    </location>
</feature>
<feature type="region of interest" description="Disordered" evidence="1">
    <location>
        <begin position="1"/>
        <end position="24"/>
    </location>
</feature>
<dbReference type="GO" id="GO:0003700">
    <property type="term" value="F:DNA-binding transcription factor activity"/>
    <property type="evidence" value="ECO:0007669"/>
    <property type="project" value="InterPro"/>
</dbReference>
<reference evidence="3" key="1">
    <citation type="submission" date="2020-10" db="EMBL/GenBank/DDBJ databases">
        <title>Ca. Dormibacterota MAGs.</title>
        <authorList>
            <person name="Montgomery K."/>
        </authorList>
    </citation>
    <scope>NUCLEOTIDE SEQUENCE [LARGE SCALE GENOMIC DNA]</scope>
    <source>
        <strain evidence="3">SC8812_S17_10</strain>
    </source>
</reference>
<dbReference type="Pfam" id="PF12802">
    <property type="entry name" value="MarR_2"/>
    <property type="match status" value="1"/>
</dbReference>
<evidence type="ECO:0000313" key="4">
    <source>
        <dbReference type="Proteomes" id="UP000612893"/>
    </source>
</evidence>
<dbReference type="AlphaFoldDB" id="A0A934KAL9"/>
<keyword evidence="4" id="KW-1185">Reference proteome</keyword>
<dbReference type="SMART" id="SM00347">
    <property type="entry name" value="HTH_MARR"/>
    <property type="match status" value="1"/>
</dbReference>
<evidence type="ECO:0000313" key="3">
    <source>
        <dbReference type="EMBL" id="MBJ7598808.1"/>
    </source>
</evidence>
<dbReference type="SUPFAM" id="SSF46785">
    <property type="entry name" value="Winged helix' DNA-binding domain"/>
    <property type="match status" value="1"/>
</dbReference>
<comment type="caution">
    <text evidence="3">The sequence shown here is derived from an EMBL/GenBank/DDBJ whole genome shotgun (WGS) entry which is preliminary data.</text>
</comment>
<accession>A0A934KAL9</accession>
<dbReference type="PRINTS" id="PR00598">
    <property type="entry name" value="HTHMARR"/>
</dbReference>
<protein>
    <submittedName>
        <fullName evidence="3">MarR family transcriptional regulator</fullName>
    </submittedName>
</protein>
<dbReference type="InterPro" id="IPR000835">
    <property type="entry name" value="HTH_MarR-typ"/>
</dbReference>
<dbReference type="Gene3D" id="1.10.10.10">
    <property type="entry name" value="Winged helix-like DNA-binding domain superfamily/Winged helix DNA-binding domain"/>
    <property type="match status" value="1"/>
</dbReference>
<dbReference type="PROSITE" id="PS50995">
    <property type="entry name" value="HTH_MARR_2"/>
    <property type="match status" value="1"/>
</dbReference>
<evidence type="ECO:0000256" key="1">
    <source>
        <dbReference type="SAM" id="MobiDB-lite"/>
    </source>
</evidence>